<protein>
    <submittedName>
        <fullName evidence="3">Uncharacterized protein</fullName>
    </submittedName>
</protein>
<reference evidence="3 4" key="1">
    <citation type="submission" date="2020-08" db="EMBL/GenBank/DDBJ databases">
        <title>Genomic Encyclopedia of Type Strains, Phase IV (KMG-IV): sequencing the most valuable type-strain genomes for metagenomic binning, comparative biology and taxonomic classification.</title>
        <authorList>
            <person name="Goeker M."/>
        </authorList>
    </citation>
    <scope>NUCLEOTIDE SEQUENCE [LARGE SCALE GENOMIC DNA]</scope>
    <source>
        <strain evidence="3 4">DSM 27057</strain>
    </source>
</reference>
<evidence type="ECO:0000256" key="1">
    <source>
        <dbReference type="SAM" id="Coils"/>
    </source>
</evidence>
<sequence length="110" mass="12323">MAQEQGVQEIDRNHGSGGPPALPLPSRPEPLVKDRPLPRHLSLARPSVGLTAAMGAWIGSMGRMLVSGFIVRQQREVPLSLRERTEITQLRAENRRLREKLQALERQKSD</sequence>
<feature type="coiled-coil region" evidence="1">
    <location>
        <begin position="80"/>
        <end position="110"/>
    </location>
</feature>
<dbReference type="EMBL" id="JACIDX010000001">
    <property type="protein sequence ID" value="MBB3953502.1"/>
    <property type="molecule type" value="Genomic_DNA"/>
</dbReference>
<evidence type="ECO:0000313" key="4">
    <source>
        <dbReference type="Proteomes" id="UP000548867"/>
    </source>
</evidence>
<proteinExistence type="predicted"/>
<dbReference type="RefSeq" id="WP_183622172.1">
    <property type="nucleotide sequence ID" value="NZ_JACIDX010000001.1"/>
</dbReference>
<gene>
    <name evidence="3" type="ORF">GGR38_000414</name>
</gene>
<comment type="caution">
    <text evidence="3">The sequence shown here is derived from an EMBL/GenBank/DDBJ whole genome shotgun (WGS) entry which is preliminary data.</text>
</comment>
<dbReference type="Proteomes" id="UP000548867">
    <property type="component" value="Unassembled WGS sequence"/>
</dbReference>
<dbReference type="AlphaFoldDB" id="A0A7W6G619"/>
<feature type="region of interest" description="Disordered" evidence="2">
    <location>
        <begin position="1"/>
        <end position="37"/>
    </location>
</feature>
<name>A0A7W6G619_9SPHN</name>
<keyword evidence="4" id="KW-1185">Reference proteome</keyword>
<evidence type="ECO:0000313" key="3">
    <source>
        <dbReference type="EMBL" id="MBB3953502.1"/>
    </source>
</evidence>
<organism evidence="3 4">
    <name type="scientific">Novosphingobium sediminicola</name>
    <dbReference type="NCBI Taxonomy" id="563162"/>
    <lineage>
        <taxon>Bacteria</taxon>
        <taxon>Pseudomonadati</taxon>
        <taxon>Pseudomonadota</taxon>
        <taxon>Alphaproteobacteria</taxon>
        <taxon>Sphingomonadales</taxon>
        <taxon>Sphingomonadaceae</taxon>
        <taxon>Novosphingobium</taxon>
    </lineage>
</organism>
<accession>A0A7W6G619</accession>
<evidence type="ECO:0000256" key="2">
    <source>
        <dbReference type="SAM" id="MobiDB-lite"/>
    </source>
</evidence>
<keyword evidence="1" id="KW-0175">Coiled coil</keyword>